<dbReference type="AlphaFoldDB" id="A0A4S2MPC4"/>
<dbReference type="InterPro" id="IPR002196">
    <property type="entry name" value="Glyco_hydro_24"/>
</dbReference>
<dbReference type="STRING" id="341454.A0A4S2MPC4"/>
<dbReference type="InterPro" id="IPR033907">
    <property type="entry name" value="Endolysin_autolysin"/>
</dbReference>
<dbReference type="GO" id="GO:0016998">
    <property type="term" value="P:cell wall macromolecule catabolic process"/>
    <property type="evidence" value="ECO:0007669"/>
    <property type="project" value="InterPro"/>
</dbReference>
<dbReference type="InterPro" id="IPR023347">
    <property type="entry name" value="Lysozyme_dom_sf"/>
</dbReference>
<dbReference type="PANTHER" id="PTHR38107:SF3">
    <property type="entry name" value="LYSOZYME RRRD-RELATED"/>
    <property type="match status" value="1"/>
</dbReference>
<dbReference type="PANTHER" id="PTHR38107">
    <property type="match status" value="1"/>
</dbReference>
<protein>
    <submittedName>
        <fullName evidence="5">Lysozyme-like protein</fullName>
    </submittedName>
</protein>
<keyword evidence="6" id="KW-1185">Reference proteome</keyword>
<dbReference type="SUPFAM" id="SSF53955">
    <property type="entry name" value="Lysozyme-like"/>
    <property type="match status" value="1"/>
</dbReference>
<evidence type="ECO:0000313" key="5">
    <source>
        <dbReference type="EMBL" id="TGZ76187.1"/>
    </source>
</evidence>
<feature type="compositionally biased region" description="Acidic residues" evidence="4">
    <location>
        <begin position="290"/>
        <end position="303"/>
    </location>
</feature>
<evidence type="ECO:0000256" key="4">
    <source>
        <dbReference type="SAM" id="MobiDB-lite"/>
    </source>
</evidence>
<dbReference type="CDD" id="cd00737">
    <property type="entry name" value="lyz_endolysin_autolysin"/>
    <property type="match status" value="1"/>
</dbReference>
<evidence type="ECO:0000313" key="6">
    <source>
        <dbReference type="Proteomes" id="UP000298138"/>
    </source>
</evidence>
<name>A0A4S2MPC4_9PEZI</name>
<feature type="region of interest" description="Disordered" evidence="4">
    <location>
        <begin position="254"/>
        <end position="344"/>
    </location>
</feature>
<feature type="compositionally biased region" description="Low complexity" evidence="4">
    <location>
        <begin position="325"/>
        <end position="338"/>
    </location>
</feature>
<dbReference type="OrthoDB" id="5358886at2759"/>
<dbReference type="InterPro" id="IPR023346">
    <property type="entry name" value="Lysozyme-like_dom_sf"/>
</dbReference>
<keyword evidence="3" id="KW-1035">Host cytoplasm</keyword>
<dbReference type="Proteomes" id="UP000298138">
    <property type="component" value="Unassembled WGS sequence"/>
</dbReference>
<reference evidence="5 6" key="1">
    <citation type="submission" date="2019-04" db="EMBL/GenBank/DDBJ databases">
        <title>Comparative genomics and transcriptomics to analyze fruiting body development in filamentous ascomycetes.</title>
        <authorList>
            <consortium name="DOE Joint Genome Institute"/>
            <person name="Lutkenhaus R."/>
            <person name="Traeger S."/>
            <person name="Breuer J."/>
            <person name="Kuo A."/>
            <person name="Lipzen A."/>
            <person name="Pangilinan J."/>
            <person name="Dilworth D."/>
            <person name="Sandor L."/>
            <person name="Poggeler S."/>
            <person name="Barry K."/>
            <person name="Grigoriev I.V."/>
            <person name="Nowrousian M."/>
        </authorList>
    </citation>
    <scope>NUCLEOTIDE SEQUENCE [LARGE SCALE GENOMIC DNA]</scope>
    <source>
        <strain evidence="5 6">CBS 389.68</strain>
    </source>
</reference>
<dbReference type="GO" id="GO:0009253">
    <property type="term" value="P:peptidoglycan catabolic process"/>
    <property type="evidence" value="ECO:0007669"/>
    <property type="project" value="InterPro"/>
</dbReference>
<proteinExistence type="predicted"/>
<evidence type="ECO:0000256" key="2">
    <source>
        <dbReference type="ARBA" id="ARBA00022638"/>
    </source>
</evidence>
<dbReference type="GO" id="GO:0031640">
    <property type="term" value="P:killing of cells of another organism"/>
    <property type="evidence" value="ECO:0007669"/>
    <property type="project" value="UniProtKB-KW"/>
</dbReference>
<sequence>MHFSTIAFTIAITAGSVTNASPHLYSRGLGKLCKSADNTQFGVCRLESAGCSGGSFKDLDGWACSSGSRCCVYPIASANYVATTSNNGRMNQNGINLIKSTEGLELSIYPDQHGVPTIGYGHNCAVHGCPLSTVTEAQAEQYLRDDLSNPANRYESMVCELPGAAGLNENQFAALVDFAFNLGAWGAEKYLKTVFTGDLGAAIEGVKNNILSWSPIDNRRERELALFNTYSATLSGCGGSGGIIATKPEIVTEDETVEEKETKKETITDNESVLVTEDGVGQKESTNDSNSEETQNEEDDSTETDTPSSAPKPSPESLFVANGDSTETTTSSSSSATTYDSGKWDESKWGWKVYKNLWPF</sequence>
<dbReference type="InParanoid" id="A0A4S2MPC4"/>
<dbReference type="Gene3D" id="1.10.530.40">
    <property type="match status" value="1"/>
</dbReference>
<organism evidence="5 6">
    <name type="scientific">Ascodesmis nigricans</name>
    <dbReference type="NCBI Taxonomy" id="341454"/>
    <lineage>
        <taxon>Eukaryota</taxon>
        <taxon>Fungi</taxon>
        <taxon>Dikarya</taxon>
        <taxon>Ascomycota</taxon>
        <taxon>Pezizomycotina</taxon>
        <taxon>Pezizomycetes</taxon>
        <taxon>Pezizales</taxon>
        <taxon>Ascodesmidaceae</taxon>
        <taxon>Ascodesmis</taxon>
    </lineage>
</organism>
<gene>
    <name evidence="5" type="ORF">EX30DRAFT_273812</name>
</gene>
<keyword evidence="2" id="KW-0081">Bacteriolytic enzyme</keyword>
<dbReference type="Pfam" id="PF00959">
    <property type="entry name" value="Phage_lysozyme"/>
    <property type="match status" value="1"/>
</dbReference>
<dbReference type="GO" id="GO:0042742">
    <property type="term" value="P:defense response to bacterium"/>
    <property type="evidence" value="ECO:0007669"/>
    <property type="project" value="UniProtKB-KW"/>
</dbReference>
<accession>A0A4S2MPC4</accession>
<dbReference type="EMBL" id="ML220203">
    <property type="protein sequence ID" value="TGZ76187.1"/>
    <property type="molecule type" value="Genomic_DNA"/>
</dbReference>
<evidence type="ECO:0000256" key="3">
    <source>
        <dbReference type="ARBA" id="ARBA00023200"/>
    </source>
</evidence>
<keyword evidence="1" id="KW-0929">Antimicrobial</keyword>
<dbReference type="InterPro" id="IPR051018">
    <property type="entry name" value="Bacteriophage_GH24"/>
</dbReference>
<evidence type="ECO:0000256" key="1">
    <source>
        <dbReference type="ARBA" id="ARBA00022529"/>
    </source>
</evidence>
<dbReference type="GO" id="GO:0003796">
    <property type="term" value="F:lysozyme activity"/>
    <property type="evidence" value="ECO:0007669"/>
    <property type="project" value="InterPro"/>
</dbReference>